<keyword evidence="3" id="KW-1185">Reference proteome</keyword>
<name>A0A0D0B9R6_9AGAM</name>
<feature type="compositionally biased region" description="Polar residues" evidence="1">
    <location>
        <begin position="49"/>
        <end position="62"/>
    </location>
</feature>
<accession>A0A0D0B9R6</accession>
<evidence type="ECO:0000313" key="2">
    <source>
        <dbReference type="EMBL" id="KIK46459.1"/>
    </source>
</evidence>
<evidence type="ECO:0000313" key="3">
    <source>
        <dbReference type="Proteomes" id="UP000054485"/>
    </source>
</evidence>
<sequence length="62" mass="7159">MTVVILRVNFEAMKPSPLKRGTPVKLGRRRLQIVVHLPKEVRQPEEPGSPNNNAWLRDLFQT</sequence>
<protein>
    <submittedName>
        <fullName evidence="2">Uncharacterized protein</fullName>
    </submittedName>
</protein>
<dbReference type="AlphaFoldDB" id="A0A0D0B9R6"/>
<dbReference type="InParanoid" id="A0A0D0B9R6"/>
<evidence type="ECO:0000256" key="1">
    <source>
        <dbReference type="SAM" id="MobiDB-lite"/>
    </source>
</evidence>
<dbReference type="Proteomes" id="UP000054485">
    <property type="component" value="Unassembled WGS sequence"/>
</dbReference>
<reference evidence="3" key="2">
    <citation type="submission" date="2015-01" db="EMBL/GenBank/DDBJ databases">
        <title>Evolutionary Origins and Diversification of the Mycorrhizal Mutualists.</title>
        <authorList>
            <consortium name="DOE Joint Genome Institute"/>
            <consortium name="Mycorrhizal Genomics Consortium"/>
            <person name="Kohler A."/>
            <person name="Kuo A."/>
            <person name="Nagy L.G."/>
            <person name="Floudas D."/>
            <person name="Copeland A."/>
            <person name="Barry K.W."/>
            <person name="Cichocki N."/>
            <person name="Veneault-Fourrey C."/>
            <person name="LaButti K."/>
            <person name="Lindquist E.A."/>
            <person name="Lipzen A."/>
            <person name="Lundell T."/>
            <person name="Morin E."/>
            <person name="Murat C."/>
            <person name="Riley R."/>
            <person name="Ohm R."/>
            <person name="Sun H."/>
            <person name="Tunlid A."/>
            <person name="Henrissat B."/>
            <person name="Grigoriev I.V."/>
            <person name="Hibbett D.S."/>
            <person name="Martin F."/>
        </authorList>
    </citation>
    <scope>NUCLEOTIDE SEQUENCE [LARGE SCALE GENOMIC DNA]</scope>
    <source>
        <strain evidence="3">UH-Slu-Lm8-n1</strain>
    </source>
</reference>
<feature type="region of interest" description="Disordered" evidence="1">
    <location>
        <begin position="41"/>
        <end position="62"/>
    </location>
</feature>
<proteinExistence type="predicted"/>
<gene>
    <name evidence="2" type="ORF">CY34DRAFT_800468</name>
</gene>
<dbReference type="HOGENOM" id="CLU_2905675_0_0_1"/>
<dbReference type="EMBL" id="KN835159">
    <property type="protein sequence ID" value="KIK46459.1"/>
    <property type="molecule type" value="Genomic_DNA"/>
</dbReference>
<organism evidence="2 3">
    <name type="scientific">Suillus luteus UH-Slu-Lm8-n1</name>
    <dbReference type="NCBI Taxonomy" id="930992"/>
    <lineage>
        <taxon>Eukaryota</taxon>
        <taxon>Fungi</taxon>
        <taxon>Dikarya</taxon>
        <taxon>Basidiomycota</taxon>
        <taxon>Agaricomycotina</taxon>
        <taxon>Agaricomycetes</taxon>
        <taxon>Agaricomycetidae</taxon>
        <taxon>Boletales</taxon>
        <taxon>Suillineae</taxon>
        <taxon>Suillaceae</taxon>
        <taxon>Suillus</taxon>
    </lineage>
</organism>
<reference evidence="2 3" key="1">
    <citation type="submission" date="2014-04" db="EMBL/GenBank/DDBJ databases">
        <authorList>
            <consortium name="DOE Joint Genome Institute"/>
            <person name="Kuo A."/>
            <person name="Ruytinx J."/>
            <person name="Rineau F."/>
            <person name="Colpaert J."/>
            <person name="Kohler A."/>
            <person name="Nagy L.G."/>
            <person name="Floudas D."/>
            <person name="Copeland A."/>
            <person name="Barry K.W."/>
            <person name="Cichocki N."/>
            <person name="Veneault-Fourrey C."/>
            <person name="LaButti K."/>
            <person name="Lindquist E.A."/>
            <person name="Lipzen A."/>
            <person name="Lundell T."/>
            <person name="Morin E."/>
            <person name="Murat C."/>
            <person name="Sun H."/>
            <person name="Tunlid A."/>
            <person name="Henrissat B."/>
            <person name="Grigoriev I.V."/>
            <person name="Hibbett D.S."/>
            <person name="Martin F."/>
            <person name="Nordberg H.P."/>
            <person name="Cantor M.N."/>
            <person name="Hua S.X."/>
        </authorList>
    </citation>
    <scope>NUCLEOTIDE SEQUENCE [LARGE SCALE GENOMIC DNA]</scope>
    <source>
        <strain evidence="2 3">UH-Slu-Lm8-n1</strain>
    </source>
</reference>